<evidence type="ECO:0000256" key="6">
    <source>
        <dbReference type="ARBA" id="ARBA00023136"/>
    </source>
</evidence>
<organism evidence="13">
    <name type="scientific">Gongylonema pulchrum</name>
    <dbReference type="NCBI Taxonomy" id="637853"/>
    <lineage>
        <taxon>Eukaryota</taxon>
        <taxon>Metazoa</taxon>
        <taxon>Ecdysozoa</taxon>
        <taxon>Nematoda</taxon>
        <taxon>Chromadorea</taxon>
        <taxon>Rhabditida</taxon>
        <taxon>Spirurina</taxon>
        <taxon>Spiruromorpha</taxon>
        <taxon>Spiruroidea</taxon>
        <taxon>Gongylonematidae</taxon>
        <taxon>Gongylonema</taxon>
    </lineage>
</organism>
<protein>
    <submittedName>
        <fullName evidence="13">Ion_trans_2 domain-containing protein</fullName>
    </submittedName>
</protein>
<proteinExistence type="predicted"/>
<dbReference type="OrthoDB" id="297496at2759"/>
<evidence type="ECO:0000256" key="3">
    <source>
        <dbReference type="ARBA" id="ARBA00022692"/>
    </source>
</evidence>
<evidence type="ECO:0000256" key="9">
    <source>
        <dbReference type="SAM" id="SignalP"/>
    </source>
</evidence>
<keyword evidence="4 8" id="KW-1133">Transmembrane helix</keyword>
<feature type="domain" description="Potassium channel" evidence="10">
    <location>
        <begin position="58"/>
        <end position="98"/>
    </location>
</feature>
<comment type="subcellular location">
    <subcellularLocation>
        <location evidence="1">Membrane</location>
        <topology evidence="1">Multi-pass membrane protein</topology>
    </subcellularLocation>
</comment>
<dbReference type="AlphaFoldDB" id="A0A183D3X6"/>
<feature type="signal peptide" evidence="9">
    <location>
        <begin position="1"/>
        <end position="21"/>
    </location>
</feature>
<dbReference type="PANTHER" id="PTHR11003:SF334">
    <property type="entry name" value="FI03418P"/>
    <property type="match status" value="1"/>
</dbReference>
<evidence type="ECO:0000256" key="2">
    <source>
        <dbReference type="ARBA" id="ARBA00022448"/>
    </source>
</evidence>
<evidence type="ECO:0000313" key="11">
    <source>
        <dbReference type="EMBL" id="VDK39487.1"/>
    </source>
</evidence>
<accession>A0A183D3X6</accession>
<dbReference type="EMBL" id="UYRT01005850">
    <property type="protein sequence ID" value="VDK39487.1"/>
    <property type="molecule type" value="Genomic_DNA"/>
</dbReference>
<evidence type="ECO:0000259" key="10">
    <source>
        <dbReference type="Pfam" id="PF07885"/>
    </source>
</evidence>
<dbReference type="GO" id="GO:0022841">
    <property type="term" value="F:potassium ion leak channel activity"/>
    <property type="evidence" value="ECO:0007669"/>
    <property type="project" value="TreeGrafter"/>
</dbReference>
<evidence type="ECO:0000256" key="1">
    <source>
        <dbReference type="ARBA" id="ARBA00004141"/>
    </source>
</evidence>
<name>A0A183D3X6_9BILA</name>
<keyword evidence="2" id="KW-0813">Transport</keyword>
<gene>
    <name evidence="11" type="ORF">GPUH_LOCUS3417</name>
</gene>
<keyword evidence="12" id="KW-1185">Reference proteome</keyword>
<dbReference type="InterPro" id="IPR013099">
    <property type="entry name" value="K_chnl_dom"/>
</dbReference>
<feature type="transmembrane region" description="Helical" evidence="8">
    <location>
        <begin position="75"/>
        <end position="97"/>
    </location>
</feature>
<reference evidence="11 12" key="2">
    <citation type="submission" date="2018-11" db="EMBL/GenBank/DDBJ databases">
        <authorList>
            <consortium name="Pathogen Informatics"/>
        </authorList>
    </citation>
    <scope>NUCLEOTIDE SEQUENCE [LARGE SCALE GENOMIC DNA]</scope>
</reference>
<dbReference type="GO" id="GO:0030322">
    <property type="term" value="P:stabilization of membrane potential"/>
    <property type="evidence" value="ECO:0007669"/>
    <property type="project" value="TreeGrafter"/>
</dbReference>
<evidence type="ECO:0000256" key="7">
    <source>
        <dbReference type="ARBA" id="ARBA00023303"/>
    </source>
</evidence>
<keyword evidence="9" id="KW-0732">Signal</keyword>
<dbReference type="Gene3D" id="1.10.287.70">
    <property type="match status" value="1"/>
</dbReference>
<keyword evidence="3 8" id="KW-0812">Transmembrane</keyword>
<dbReference type="PANTHER" id="PTHR11003">
    <property type="entry name" value="POTASSIUM CHANNEL, SUBFAMILY K"/>
    <property type="match status" value="1"/>
</dbReference>
<evidence type="ECO:0000256" key="4">
    <source>
        <dbReference type="ARBA" id="ARBA00022989"/>
    </source>
</evidence>
<dbReference type="WBParaSite" id="GPUH_0000342301-mRNA-1">
    <property type="protein sequence ID" value="GPUH_0000342301-mRNA-1"/>
    <property type="gene ID" value="GPUH_0000342301"/>
</dbReference>
<evidence type="ECO:0000313" key="12">
    <source>
        <dbReference type="Proteomes" id="UP000271098"/>
    </source>
</evidence>
<keyword evidence="7" id="KW-0407">Ion channel</keyword>
<keyword evidence="5" id="KW-0406">Ion transport</keyword>
<sequence>MLILWIGLSAALFCLYEQEWGYLTSVYFFFVSISAPDYNSKPQLNGSGYKKADEIRNTVGLGDIVPGNKDMMLGYFLLILIGLALLSMCINLIQVVLERILGQLLQEYIDEIERVAAIAKNEVDFRTEGAPFEMGMATAHQNGHNRPFNHLHARCYGRLDHSPIKVSTSCSKFLLVTHMVCWAGEEI</sequence>
<keyword evidence="6 8" id="KW-0472">Membrane</keyword>
<evidence type="ECO:0000256" key="5">
    <source>
        <dbReference type="ARBA" id="ARBA00023065"/>
    </source>
</evidence>
<evidence type="ECO:0000313" key="13">
    <source>
        <dbReference type="WBParaSite" id="GPUH_0000342301-mRNA-1"/>
    </source>
</evidence>
<dbReference type="SUPFAM" id="SSF81324">
    <property type="entry name" value="Voltage-gated potassium channels"/>
    <property type="match status" value="1"/>
</dbReference>
<dbReference type="GO" id="GO:0015271">
    <property type="term" value="F:outward rectifier potassium channel activity"/>
    <property type="evidence" value="ECO:0007669"/>
    <property type="project" value="TreeGrafter"/>
</dbReference>
<feature type="chain" id="PRO_5043138585" evidence="9">
    <location>
        <begin position="22"/>
        <end position="187"/>
    </location>
</feature>
<dbReference type="GO" id="GO:0005886">
    <property type="term" value="C:plasma membrane"/>
    <property type="evidence" value="ECO:0007669"/>
    <property type="project" value="TreeGrafter"/>
</dbReference>
<dbReference type="InterPro" id="IPR003280">
    <property type="entry name" value="2pore_dom_K_chnl"/>
</dbReference>
<reference evidence="13" key="1">
    <citation type="submission" date="2016-06" db="UniProtKB">
        <authorList>
            <consortium name="WormBaseParasite"/>
        </authorList>
    </citation>
    <scope>IDENTIFICATION</scope>
</reference>
<dbReference type="Proteomes" id="UP000271098">
    <property type="component" value="Unassembled WGS sequence"/>
</dbReference>
<dbReference type="Pfam" id="PF07885">
    <property type="entry name" value="Ion_trans_2"/>
    <property type="match status" value="1"/>
</dbReference>
<evidence type="ECO:0000256" key="8">
    <source>
        <dbReference type="SAM" id="Phobius"/>
    </source>
</evidence>